<dbReference type="RefSeq" id="WP_064087632.1">
    <property type="nucleotide sequence ID" value="NZ_JAWFMW010000001.1"/>
</dbReference>
<dbReference type="EMBL" id="LXSH01000012">
    <property type="protein sequence ID" value="OAM23538.1"/>
    <property type="molecule type" value="Genomic_DNA"/>
</dbReference>
<dbReference type="Proteomes" id="UP000077589">
    <property type="component" value="Unassembled WGS sequence"/>
</dbReference>
<sequence>MFRLLINDNFEAVMGDLFSDGKDAECGQLKVRAPTAVAVEIASIEGEVYRLVSEAKQFVQSARRMGLVRRVAYRATPINHASLPAYPNKDFHVPSICWAEYIGKQRKDITDWATIAAQLDAANASYDERLLHMRVHLAMRQYHDEVKRMLEQLKSDYAFLNELEFMSASQNIPVSVVVGAK</sequence>
<gene>
    <name evidence="2" type="ORF">A7P89_03170</name>
    <name evidence="1" type="ORF">A7P90_04790</name>
</gene>
<evidence type="ECO:0000313" key="2">
    <source>
        <dbReference type="EMBL" id="OAM23538.1"/>
    </source>
</evidence>
<organism evidence="2 4">
    <name type="scientific">Eikenella corrodens</name>
    <dbReference type="NCBI Taxonomy" id="539"/>
    <lineage>
        <taxon>Bacteria</taxon>
        <taxon>Pseudomonadati</taxon>
        <taxon>Pseudomonadota</taxon>
        <taxon>Betaproteobacteria</taxon>
        <taxon>Neisseriales</taxon>
        <taxon>Neisseriaceae</taxon>
        <taxon>Eikenella</taxon>
    </lineage>
</organism>
<name>A0A1A9RSW7_EIKCO</name>
<comment type="caution">
    <text evidence="2">The sequence shown here is derived from an EMBL/GenBank/DDBJ whole genome shotgun (WGS) entry which is preliminary data.</text>
</comment>
<protein>
    <submittedName>
        <fullName evidence="2">Uncharacterized protein</fullName>
    </submittedName>
</protein>
<proteinExistence type="predicted"/>
<accession>A0A1A9RSW7</accession>
<dbReference type="EMBL" id="LXSG01000028">
    <property type="protein sequence ID" value="OAM19785.1"/>
    <property type="molecule type" value="Genomic_DNA"/>
</dbReference>
<dbReference type="Proteomes" id="UP000078103">
    <property type="component" value="Unassembled WGS sequence"/>
</dbReference>
<reference evidence="2" key="2">
    <citation type="submission" date="2016-05" db="EMBL/GenBank/DDBJ databases">
        <authorList>
            <person name="Lavstsen T."/>
            <person name="Jespersen J.S."/>
        </authorList>
    </citation>
    <scope>NUCLEOTIDE SEQUENCE</scope>
    <source>
        <strain evidence="1">NML04-0072</strain>
        <strain evidence="2">NML120819</strain>
    </source>
</reference>
<dbReference type="AlphaFoldDB" id="A0A1A9RSW7"/>
<evidence type="ECO:0000313" key="3">
    <source>
        <dbReference type="Proteomes" id="UP000077589"/>
    </source>
</evidence>
<evidence type="ECO:0000313" key="1">
    <source>
        <dbReference type="EMBL" id="OAM19785.1"/>
    </source>
</evidence>
<dbReference type="OrthoDB" id="8610753at2"/>
<reference evidence="3 4" key="1">
    <citation type="submission" date="2016-05" db="EMBL/GenBank/DDBJ databases">
        <title>Draft genome of Corynebacterium afermentans subsp. afermentans LCDC 88199T.</title>
        <authorList>
            <person name="Bernier A.-M."/>
            <person name="Bernard K."/>
        </authorList>
    </citation>
    <scope>NUCLEOTIDE SEQUENCE [LARGE SCALE GENOMIC DNA]</scope>
    <source>
        <strain evidence="3">NML04-0072</strain>
        <strain evidence="4">NML120819</strain>
    </source>
</reference>
<evidence type="ECO:0000313" key="4">
    <source>
        <dbReference type="Proteomes" id="UP000078103"/>
    </source>
</evidence>